<accession>A0A2I2L1Q7</accession>
<name>A0A2I2L1Q7_9ACTN</name>
<proteinExistence type="predicted"/>
<evidence type="ECO:0000313" key="2">
    <source>
        <dbReference type="EMBL" id="SNQ51838.1"/>
    </source>
</evidence>
<organism evidence="2 3">
    <name type="scientific">Frankia canadensis</name>
    <dbReference type="NCBI Taxonomy" id="1836972"/>
    <lineage>
        <taxon>Bacteria</taxon>
        <taxon>Bacillati</taxon>
        <taxon>Actinomycetota</taxon>
        <taxon>Actinomycetes</taxon>
        <taxon>Frankiales</taxon>
        <taxon>Frankiaceae</taxon>
        <taxon>Frankia</taxon>
    </lineage>
</organism>
<dbReference type="EMBL" id="FZMO01000551">
    <property type="protein sequence ID" value="SNQ51838.1"/>
    <property type="molecule type" value="Genomic_DNA"/>
</dbReference>
<evidence type="ECO:0000313" key="3">
    <source>
        <dbReference type="Proteomes" id="UP000234331"/>
    </source>
</evidence>
<keyword evidence="3" id="KW-1185">Reference proteome</keyword>
<feature type="region of interest" description="Disordered" evidence="1">
    <location>
        <begin position="143"/>
        <end position="163"/>
    </location>
</feature>
<feature type="compositionally biased region" description="Low complexity" evidence="1">
    <location>
        <begin position="154"/>
        <end position="163"/>
    </location>
</feature>
<dbReference type="Proteomes" id="UP000234331">
    <property type="component" value="Unassembled WGS sequence"/>
</dbReference>
<dbReference type="AlphaFoldDB" id="A0A2I2L1Q7"/>
<reference evidence="2 3" key="1">
    <citation type="submission" date="2017-06" db="EMBL/GenBank/DDBJ databases">
        <authorList>
            <person name="Kim H.J."/>
            <person name="Triplett B.A."/>
        </authorList>
    </citation>
    <scope>NUCLEOTIDE SEQUENCE [LARGE SCALE GENOMIC DNA]</scope>
    <source>
        <strain evidence="2">FRACA_ARgP5</strain>
    </source>
</reference>
<feature type="compositionally biased region" description="Basic and acidic residues" evidence="1">
    <location>
        <begin position="143"/>
        <end position="152"/>
    </location>
</feature>
<protein>
    <submittedName>
        <fullName evidence="2">Uncharacterized protein</fullName>
    </submittedName>
</protein>
<evidence type="ECO:0000256" key="1">
    <source>
        <dbReference type="SAM" id="MobiDB-lite"/>
    </source>
</evidence>
<sequence>MLTTGLGAAGEPPEGLVGALPTSRSVAGITAASGGDCGDVDRCLRASPLTLTVVVAALVCLQDQSTRELPVPRLLAGYVVSEPKPVPVSLGPTAVGTLGRERVSGREHATTVPDGVGGAWSVRILPKRSGHRQVVLVGHLRPEGGAAKDRQEQAAATARSTQTAAGTVLDKVAHALDD</sequence>
<gene>
    <name evidence="2" type="ORF">FRACA_830001</name>
</gene>